<keyword evidence="4" id="KW-1185">Reference proteome</keyword>
<protein>
    <recommendedName>
        <fullName evidence="2">Outer membrane channel protein CpnT-like N-terminal domain-containing protein</fullName>
    </recommendedName>
</protein>
<keyword evidence="1" id="KW-0812">Transmembrane</keyword>
<dbReference type="AlphaFoldDB" id="A0A1G9FSJ7"/>
<proteinExistence type="predicted"/>
<name>A0A1G9FSJ7_9ACTN</name>
<keyword evidence="1" id="KW-1133">Transmembrane helix</keyword>
<feature type="transmembrane region" description="Helical" evidence="1">
    <location>
        <begin position="96"/>
        <end position="119"/>
    </location>
</feature>
<dbReference type="Proteomes" id="UP000198662">
    <property type="component" value="Unassembled WGS sequence"/>
</dbReference>
<evidence type="ECO:0000256" key="1">
    <source>
        <dbReference type="SAM" id="Phobius"/>
    </source>
</evidence>
<organism evidence="3 4">
    <name type="scientific">Glycomyces sambucus</name>
    <dbReference type="NCBI Taxonomy" id="380244"/>
    <lineage>
        <taxon>Bacteria</taxon>
        <taxon>Bacillati</taxon>
        <taxon>Actinomycetota</taxon>
        <taxon>Actinomycetes</taxon>
        <taxon>Glycomycetales</taxon>
        <taxon>Glycomycetaceae</taxon>
        <taxon>Glycomyces</taxon>
    </lineage>
</organism>
<evidence type="ECO:0000313" key="3">
    <source>
        <dbReference type="EMBL" id="SDK91389.1"/>
    </source>
</evidence>
<feature type="domain" description="Outer membrane channel protein CpnT-like N-terminal" evidence="2">
    <location>
        <begin position="17"/>
        <end position="140"/>
    </location>
</feature>
<keyword evidence="1" id="KW-0472">Membrane</keyword>
<dbReference type="Pfam" id="PF25547">
    <property type="entry name" value="WXG100_2"/>
    <property type="match status" value="1"/>
</dbReference>
<sequence>MGLQLPSELITLLGMLGYEWPESDEESLFNLAGEWTGMADQIGGRVENLQAAARTLLENNTGAHVDAFQAEWEGHESAPSNLADAGDPANMLNIGLTVMAAIVLALKIQVIVQLAILAFQIAQAIAFAAVTFGASLAQIPIFKTITGVIIDQLMGMAIDRVMHAA</sequence>
<dbReference type="STRING" id="380244.SAMN05216298_2004"/>
<gene>
    <name evidence="3" type="ORF">SAMN05216298_2004</name>
</gene>
<dbReference type="OrthoDB" id="2677932at2"/>
<reference evidence="4" key="1">
    <citation type="submission" date="2016-10" db="EMBL/GenBank/DDBJ databases">
        <authorList>
            <person name="Varghese N."/>
            <person name="Submissions S."/>
        </authorList>
    </citation>
    <scope>NUCLEOTIDE SEQUENCE [LARGE SCALE GENOMIC DNA]</scope>
    <source>
        <strain evidence="4">CGMCC 4.3147</strain>
    </source>
</reference>
<evidence type="ECO:0000259" key="2">
    <source>
        <dbReference type="Pfam" id="PF25547"/>
    </source>
</evidence>
<dbReference type="RefSeq" id="WP_091046984.1">
    <property type="nucleotide sequence ID" value="NZ_FNGF01000002.1"/>
</dbReference>
<accession>A0A1G9FSJ7</accession>
<dbReference type="EMBL" id="FNGF01000002">
    <property type="protein sequence ID" value="SDK91389.1"/>
    <property type="molecule type" value="Genomic_DNA"/>
</dbReference>
<dbReference type="InterPro" id="IPR057746">
    <property type="entry name" value="CpnT-like_N"/>
</dbReference>
<feature type="transmembrane region" description="Helical" evidence="1">
    <location>
        <begin position="125"/>
        <end position="150"/>
    </location>
</feature>
<evidence type="ECO:0000313" key="4">
    <source>
        <dbReference type="Proteomes" id="UP000198662"/>
    </source>
</evidence>